<accession>A0A1Z5KN18</accession>
<feature type="signal peptide" evidence="3">
    <location>
        <begin position="1"/>
        <end position="21"/>
    </location>
</feature>
<gene>
    <name evidence="4" type="ORF">FisN_23Hh027</name>
</gene>
<evidence type="ECO:0000313" key="5">
    <source>
        <dbReference type="Proteomes" id="UP000198406"/>
    </source>
</evidence>
<evidence type="ECO:0008006" key="6">
    <source>
        <dbReference type="Google" id="ProtNLM"/>
    </source>
</evidence>
<dbReference type="AlphaFoldDB" id="A0A1Z5KN18"/>
<keyword evidence="3" id="KW-0732">Signal</keyword>
<feature type="compositionally biased region" description="Basic and acidic residues" evidence="1">
    <location>
        <begin position="278"/>
        <end position="292"/>
    </location>
</feature>
<keyword evidence="2" id="KW-1133">Transmembrane helix</keyword>
<sequence length="494" mass="55064">MRGVAIIWLLSSYYLISLTSYELPTKPSISLASLQRLNQVTSATQAQQILQQATQDSPNRLFASIQIPAGASSRGISDGDLAIQTRLVNKQYSIEELCFDAVSGHRDANRASWAVVCIMTASVSSTILVQSITVGPEILRFVVAWCTCFAPLFFAGYGIARTEQLQAVLANVQRQLFPSYRKRLLQHEAGHFLMGHLLGWPIQNYQLEAGLQQAVLFYPLADEFVGVTRAQQLGFDSNRKQRDETSLEEQREASAPFYSPQGRGRRELFEQSVFRKSTNKDDKDQKRQEFSRLPKLQDPTTVWPYKGFSDAVLDQITVVSVAGVCAELLLTGSAEGGVADLQQLTVILKEASAETLTERDVRNKIRYALGFTMSQLRRHLGVLDALAEAMDEGKSVADCVYVMETCSNVNGQTLTVPDYELQRRRAYREANWLERALLGENKHLDVDENRFVQGKGGGSRKQTVRLTGDDPLYLALAISFCFFVWASNGGLSLH</sequence>
<dbReference type="SUPFAM" id="SSF140990">
    <property type="entry name" value="FtsH protease domain-like"/>
    <property type="match status" value="1"/>
</dbReference>
<dbReference type="GO" id="GO:0004222">
    <property type="term" value="F:metalloendopeptidase activity"/>
    <property type="evidence" value="ECO:0007669"/>
    <property type="project" value="InterPro"/>
</dbReference>
<dbReference type="InterPro" id="IPR037219">
    <property type="entry name" value="Peptidase_M41-like"/>
</dbReference>
<dbReference type="Gene3D" id="1.20.58.760">
    <property type="entry name" value="Peptidase M41"/>
    <property type="match status" value="1"/>
</dbReference>
<dbReference type="GO" id="GO:0004176">
    <property type="term" value="F:ATP-dependent peptidase activity"/>
    <property type="evidence" value="ECO:0007669"/>
    <property type="project" value="InterPro"/>
</dbReference>
<reference evidence="4 5" key="1">
    <citation type="journal article" date="2015" name="Plant Cell">
        <title>Oil accumulation by the oleaginous diatom Fistulifera solaris as revealed by the genome and transcriptome.</title>
        <authorList>
            <person name="Tanaka T."/>
            <person name="Maeda Y."/>
            <person name="Veluchamy A."/>
            <person name="Tanaka M."/>
            <person name="Abida H."/>
            <person name="Marechal E."/>
            <person name="Bowler C."/>
            <person name="Muto M."/>
            <person name="Sunaga Y."/>
            <person name="Tanaka M."/>
            <person name="Yoshino T."/>
            <person name="Taniguchi T."/>
            <person name="Fukuda Y."/>
            <person name="Nemoto M."/>
            <person name="Matsumoto M."/>
            <person name="Wong P.S."/>
            <person name="Aburatani S."/>
            <person name="Fujibuchi W."/>
        </authorList>
    </citation>
    <scope>NUCLEOTIDE SEQUENCE [LARGE SCALE GENOMIC DNA]</scope>
    <source>
        <strain evidence="4 5">JPCC DA0580</strain>
    </source>
</reference>
<dbReference type="GO" id="GO:0005524">
    <property type="term" value="F:ATP binding"/>
    <property type="evidence" value="ECO:0007669"/>
    <property type="project" value="InterPro"/>
</dbReference>
<keyword evidence="2" id="KW-0812">Transmembrane</keyword>
<name>A0A1Z5KN18_FISSO</name>
<protein>
    <recommendedName>
        <fullName evidence="6">Peptidase M41 domain-containing protein</fullName>
    </recommendedName>
</protein>
<feature type="transmembrane region" description="Helical" evidence="2">
    <location>
        <begin position="138"/>
        <end position="160"/>
    </location>
</feature>
<comment type="caution">
    <text evidence="4">The sequence shown here is derived from an EMBL/GenBank/DDBJ whole genome shotgun (WGS) entry which is preliminary data.</text>
</comment>
<feature type="transmembrane region" description="Helical" evidence="2">
    <location>
        <begin position="113"/>
        <end position="132"/>
    </location>
</feature>
<dbReference type="OrthoDB" id="40154at2759"/>
<dbReference type="InParanoid" id="A0A1Z5KN18"/>
<dbReference type="GO" id="GO:0006508">
    <property type="term" value="P:proteolysis"/>
    <property type="evidence" value="ECO:0007669"/>
    <property type="project" value="InterPro"/>
</dbReference>
<feature type="region of interest" description="Disordered" evidence="1">
    <location>
        <begin position="274"/>
        <end position="293"/>
    </location>
</feature>
<proteinExistence type="predicted"/>
<feature type="transmembrane region" description="Helical" evidence="2">
    <location>
        <begin position="471"/>
        <end position="491"/>
    </location>
</feature>
<dbReference type="Proteomes" id="UP000198406">
    <property type="component" value="Unassembled WGS sequence"/>
</dbReference>
<evidence type="ECO:0000256" key="1">
    <source>
        <dbReference type="SAM" id="MobiDB-lite"/>
    </source>
</evidence>
<dbReference type="PANTHER" id="PTHR33471">
    <property type="entry name" value="ATP-DEPENDENT ZINC METALLOPROTEASE-RELATED"/>
    <property type="match status" value="1"/>
</dbReference>
<feature type="compositionally biased region" description="Basic and acidic residues" evidence="1">
    <location>
        <begin position="237"/>
        <end position="252"/>
    </location>
</feature>
<evidence type="ECO:0000256" key="3">
    <source>
        <dbReference type="SAM" id="SignalP"/>
    </source>
</evidence>
<dbReference type="PANTHER" id="PTHR33471:SF7">
    <property type="entry name" value="ATP-DEPENDENT ZINC METALLOPROTEASE-RELATED"/>
    <property type="match status" value="1"/>
</dbReference>
<evidence type="ECO:0000256" key="2">
    <source>
        <dbReference type="SAM" id="Phobius"/>
    </source>
</evidence>
<keyword evidence="5" id="KW-1185">Reference proteome</keyword>
<keyword evidence="2" id="KW-0472">Membrane</keyword>
<evidence type="ECO:0000313" key="4">
    <source>
        <dbReference type="EMBL" id="GAX27505.1"/>
    </source>
</evidence>
<organism evidence="4 5">
    <name type="scientific">Fistulifera solaris</name>
    <name type="common">Oleaginous diatom</name>
    <dbReference type="NCBI Taxonomy" id="1519565"/>
    <lineage>
        <taxon>Eukaryota</taxon>
        <taxon>Sar</taxon>
        <taxon>Stramenopiles</taxon>
        <taxon>Ochrophyta</taxon>
        <taxon>Bacillariophyta</taxon>
        <taxon>Bacillariophyceae</taxon>
        <taxon>Bacillariophycidae</taxon>
        <taxon>Naviculales</taxon>
        <taxon>Naviculaceae</taxon>
        <taxon>Fistulifera</taxon>
    </lineage>
</organism>
<dbReference type="EMBL" id="BDSP01000257">
    <property type="protein sequence ID" value="GAX27505.1"/>
    <property type="molecule type" value="Genomic_DNA"/>
</dbReference>
<feature type="region of interest" description="Disordered" evidence="1">
    <location>
        <begin position="237"/>
        <end position="262"/>
    </location>
</feature>
<feature type="chain" id="PRO_5013006834" description="Peptidase M41 domain-containing protein" evidence="3">
    <location>
        <begin position="22"/>
        <end position="494"/>
    </location>
</feature>